<evidence type="ECO:0000313" key="3">
    <source>
        <dbReference type="EMBL" id="MFC6826515.1"/>
    </source>
</evidence>
<dbReference type="RefSeq" id="WP_379698242.1">
    <property type="nucleotide sequence ID" value="NZ_JBHSXH010000015.1"/>
</dbReference>
<evidence type="ECO:0000259" key="2">
    <source>
        <dbReference type="Pfam" id="PF13559"/>
    </source>
</evidence>
<protein>
    <submittedName>
        <fullName evidence="3">DUF4129 domain-containing protein</fullName>
    </submittedName>
</protein>
<feature type="transmembrane region" description="Helical" evidence="1">
    <location>
        <begin position="103"/>
        <end position="123"/>
    </location>
</feature>
<dbReference type="AlphaFoldDB" id="A0ABD5U1B1"/>
<evidence type="ECO:0000313" key="4">
    <source>
        <dbReference type="Proteomes" id="UP001596408"/>
    </source>
</evidence>
<dbReference type="Proteomes" id="UP001596408">
    <property type="component" value="Unassembled WGS sequence"/>
</dbReference>
<feature type="transmembrane region" description="Helical" evidence="1">
    <location>
        <begin position="166"/>
        <end position="185"/>
    </location>
</feature>
<sequence>MNRSAGRTLALALLALVALGVAAATIDTAVTGGTGGGVGSSGATGAGPTTADGFGPGRTGGSGGALFAPVCIPFLTRPLVMFALLALFAGLVAATYRETRSALPVAAVLVSFGVPGYVLWAFLTVCSVGGSSLGAAPGGELPNVSVPRGGGGVPGSGDGQLTAPSVVFGLVLALALVGAVALLFLSTGDDEASDAALAEEEDEPEVDVGDIGRAAGAAADRIERDADVENEVYRAWGEMTDLLDISNPKASTPGEFADAAAAAGMARDDVDELTHLFEDVRYGGEAPTEEREARAVEALRRIESTYADAGAET</sequence>
<proteinExistence type="predicted"/>
<gene>
    <name evidence="3" type="ORF">ACFQEV_16145</name>
</gene>
<feature type="transmembrane region" description="Helical" evidence="1">
    <location>
        <begin position="79"/>
        <end position="96"/>
    </location>
</feature>
<dbReference type="EMBL" id="JBHSXH010000015">
    <property type="protein sequence ID" value="MFC6826515.1"/>
    <property type="molecule type" value="Genomic_DNA"/>
</dbReference>
<feature type="domain" description="Protein-glutamine gamma-glutamyltransferase-like C-terminal" evidence="2">
    <location>
        <begin position="234"/>
        <end position="300"/>
    </location>
</feature>
<keyword evidence="4" id="KW-1185">Reference proteome</keyword>
<organism evidence="3 4">
    <name type="scientific">Halopelagius fulvigenes</name>
    <dbReference type="NCBI Taxonomy" id="1198324"/>
    <lineage>
        <taxon>Archaea</taxon>
        <taxon>Methanobacteriati</taxon>
        <taxon>Methanobacteriota</taxon>
        <taxon>Stenosarchaea group</taxon>
        <taxon>Halobacteria</taxon>
        <taxon>Halobacteriales</taxon>
        <taxon>Haloferacaceae</taxon>
    </lineage>
</organism>
<keyword evidence="1" id="KW-0472">Membrane</keyword>
<dbReference type="InterPro" id="IPR025403">
    <property type="entry name" value="TgpA-like_C"/>
</dbReference>
<keyword evidence="1" id="KW-1133">Transmembrane helix</keyword>
<comment type="caution">
    <text evidence="3">The sequence shown here is derived from an EMBL/GenBank/DDBJ whole genome shotgun (WGS) entry which is preliminary data.</text>
</comment>
<evidence type="ECO:0000256" key="1">
    <source>
        <dbReference type="SAM" id="Phobius"/>
    </source>
</evidence>
<name>A0ABD5U1B1_9EURY</name>
<reference evidence="3 4" key="1">
    <citation type="journal article" date="2019" name="Int. J. Syst. Evol. Microbiol.">
        <title>The Global Catalogue of Microorganisms (GCM) 10K type strain sequencing project: providing services to taxonomists for standard genome sequencing and annotation.</title>
        <authorList>
            <consortium name="The Broad Institute Genomics Platform"/>
            <consortium name="The Broad Institute Genome Sequencing Center for Infectious Disease"/>
            <person name="Wu L."/>
            <person name="Ma J."/>
        </authorList>
    </citation>
    <scope>NUCLEOTIDE SEQUENCE [LARGE SCALE GENOMIC DNA]</scope>
    <source>
        <strain evidence="3 4">YIM 94188</strain>
    </source>
</reference>
<accession>A0ABD5U1B1</accession>
<dbReference type="Pfam" id="PF13559">
    <property type="entry name" value="DUF4129"/>
    <property type="match status" value="1"/>
</dbReference>
<keyword evidence="1" id="KW-0812">Transmembrane</keyword>